<dbReference type="Proteomes" id="UP000050416">
    <property type="component" value="Unassembled WGS sequence"/>
</dbReference>
<dbReference type="PATRIC" id="fig|1305731.5.peg.2384"/>
<dbReference type="STRING" id="1305731.GCA_000934705_00192"/>
<protein>
    <submittedName>
        <fullName evidence="2">Plasmid stabilization system protein</fullName>
    </submittedName>
</protein>
<evidence type="ECO:0000313" key="2">
    <source>
        <dbReference type="EMBL" id="KPQ26884.1"/>
    </source>
</evidence>
<proteinExistence type="predicted"/>
<evidence type="ECO:0000256" key="1">
    <source>
        <dbReference type="ARBA" id="ARBA00022649"/>
    </source>
</evidence>
<organism evidence="2 3">
    <name type="scientific">Marinobacter excellens HL-55</name>
    <dbReference type="NCBI Taxonomy" id="1305731"/>
    <lineage>
        <taxon>Bacteria</taxon>
        <taxon>Pseudomonadati</taxon>
        <taxon>Pseudomonadota</taxon>
        <taxon>Gammaproteobacteria</taxon>
        <taxon>Pseudomonadales</taxon>
        <taxon>Marinobacteraceae</taxon>
        <taxon>Marinobacter</taxon>
    </lineage>
</organism>
<sequence>MKPWKVILTDAALADLDAILETTLEEFGTLRLKRYTEQIERTIRELEEAGNLAPLLKHRPDIRPGIATYPLAREGKASPHQFYLRMEKDTHNQSIIILRVLHQRMDPEAHL</sequence>
<keyword evidence="1" id="KW-1277">Toxin-antitoxin system</keyword>
<dbReference type="InterPro" id="IPR007712">
    <property type="entry name" value="RelE/ParE_toxin"/>
</dbReference>
<reference evidence="2 3" key="1">
    <citation type="submission" date="2015-09" db="EMBL/GenBank/DDBJ databases">
        <title>Identification and resolution of microdiversity through metagenomic sequencing of parallel consortia.</title>
        <authorList>
            <person name="Nelson W.C."/>
            <person name="Romine M.F."/>
            <person name="Lindemann S.R."/>
        </authorList>
    </citation>
    <scope>NUCLEOTIDE SEQUENCE [LARGE SCALE GENOMIC DNA]</scope>
    <source>
        <strain evidence="2">HL-55</strain>
    </source>
</reference>
<gene>
    <name evidence="2" type="ORF">HLUCCX14_17095</name>
</gene>
<dbReference type="Gene3D" id="3.30.2310.20">
    <property type="entry name" value="RelE-like"/>
    <property type="match status" value="1"/>
</dbReference>
<dbReference type="EMBL" id="LJZQ01000041">
    <property type="protein sequence ID" value="KPQ26884.1"/>
    <property type="molecule type" value="Genomic_DNA"/>
</dbReference>
<dbReference type="OrthoDB" id="516834at2"/>
<dbReference type="Pfam" id="PF05016">
    <property type="entry name" value="ParE_toxin"/>
    <property type="match status" value="1"/>
</dbReference>
<dbReference type="InterPro" id="IPR035093">
    <property type="entry name" value="RelE/ParE_toxin_dom_sf"/>
</dbReference>
<accession>A0A0P8B0A7</accession>
<comment type="caution">
    <text evidence="2">The sequence shown here is derived from an EMBL/GenBank/DDBJ whole genome shotgun (WGS) entry which is preliminary data.</text>
</comment>
<dbReference type="AlphaFoldDB" id="A0A0P8B0A7"/>
<name>A0A0P8B0A7_9GAMM</name>
<evidence type="ECO:0000313" key="3">
    <source>
        <dbReference type="Proteomes" id="UP000050416"/>
    </source>
</evidence>